<dbReference type="EnsemblMetazoa" id="XM_038214117.1">
    <property type="protein sequence ID" value="XP_038070045.1"/>
    <property type="gene ID" value="LOC119739259"/>
</dbReference>
<keyword evidence="4" id="KW-1185">Reference proteome</keyword>
<feature type="compositionally biased region" description="Basic and acidic residues" evidence="1">
    <location>
        <begin position="211"/>
        <end position="230"/>
    </location>
</feature>
<reference evidence="3" key="1">
    <citation type="submission" date="2022-11" db="UniProtKB">
        <authorList>
            <consortium name="EnsemblMetazoa"/>
        </authorList>
    </citation>
    <scope>IDENTIFICATION</scope>
</reference>
<keyword evidence="2" id="KW-0812">Transmembrane</keyword>
<feature type="region of interest" description="Disordered" evidence="1">
    <location>
        <begin position="211"/>
        <end position="256"/>
    </location>
</feature>
<feature type="transmembrane region" description="Helical" evidence="2">
    <location>
        <begin position="666"/>
        <end position="687"/>
    </location>
</feature>
<organism evidence="3 4">
    <name type="scientific">Patiria miniata</name>
    <name type="common">Bat star</name>
    <name type="synonym">Asterina miniata</name>
    <dbReference type="NCBI Taxonomy" id="46514"/>
    <lineage>
        <taxon>Eukaryota</taxon>
        <taxon>Metazoa</taxon>
        <taxon>Echinodermata</taxon>
        <taxon>Eleutherozoa</taxon>
        <taxon>Asterozoa</taxon>
        <taxon>Asteroidea</taxon>
        <taxon>Valvatacea</taxon>
        <taxon>Valvatida</taxon>
        <taxon>Asterinidae</taxon>
        <taxon>Patiria</taxon>
    </lineage>
</organism>
<dbReference type="OMA" id="HVLICED"/>
<accession>A0A914B0Y7</accession>
<dbReference type="RefSeq" id="XP_038070045.1">
    <property type="nucleotide sequence ID" value="XM_038214117.1"/>
</dbReference>
<dbReference type="OrthoDB" id="270568at2759"/>
<keyword evidence="2" id="KW-0472">Membrane</keyword>
<sequence>MDELSSRIRSITVREVSLFALCCVATYLLRIRQSYGLGPAWRFEADQSHFENGRYAQLWETLPSPVIADVESDGLNELLVATSQPHLQLLKIPSQSTGVLPYMTLQKEVTLVTREAALDSRQPKALATGYLDPFRSMLQIRAQVIVVVTADWTVLCFDHNLNLVWETQLMRLHDSRYYIREISVVVTSHNIKPDDGGLVIVGASLQDRHHKEANLQHDHRQRESHAHKEEEEWQGNQDEDEGDEEDKEEKETGPVVNHFSTFALTGRNGTIRWHHLPGDFEERRTNQEDLFSAHHFKLALRKGLSHAGEQLWSHYSKAILNNLPHRWQRGSDTTVTIARVVKDTRNKPQLDEPEVTPTLATLIGLDGDHMAGYHFGGLRPHSSTEHVKNPNAVVIHMHQGVEVLDLATGRPITRLKLTSSGPVTYADVNGNGIVDQIQAHFTADDNHKDNCMAIVRSGIPPQALLFNGSICAGNSLMDSWSVLVFGSKAQIQENLKLAVAPVTVPSIAKQSGVINHLLGGSMFRQTHGGWDSVFLISNGRVTSYGPKGHFNWKVDTKAKWNDILTVFKSKHYFPQETIDRYHHSFQPSMQAVALKVFGKMDAAVLVGWDYLVIVSLEDGHVIADHSLPCQPTAPTVVGDFNSDGYNDVIVQCSTGLLGFRLEFYTAYWSTALIGLCLVAVVLGLTALCSSNYDFFEDGTEHAQYVDDNHQAR</sequence>
<evidence type="ECO:0000313" key="4">
    <source>
        <dbReference type="Proteomes" id="UP000887568"/>
    </source>
</evidence>
<dbReference type="GeneID" id="119739259"/>
<dbReference type="PANTHER" id="PTHR34284">
    <property type="entry name" value="FG-GAP REPEAT-CONTAINING PROTEIN"/>
    <property type="match status" value="1"/>
</dbReference>
<proteinExistence type="predicted"/>
<keyword evidence="2" id="KW-1133">Transmembrane helix</keyword>
<dbReference type="PANTHER" id="PTHR34284:SF1">
    <property type="entry name" value="FG-GAP REPEAT-CONTAINING PROTEIN"/>
    <property type="match status" value="1"/>
</dbReference>
<dbReference type="Proteomes" id="UP000887568">
    <property type="component" value="Unplaced"/>
</dbReference>
<evidence type="ECO:0000256" key="1">
    <source>
        <dbReference type="SAM" id="MobiDB-lite"/>
    </source>
</evidence>
<protein>
    <submittedName>
        <fullName evidence="3">Uncharacterized protein</fullName>
    </submittedName>
</protein>
<name>A0A914B0Y7_PATMI</name>
<feature type="compositionally biased region" description="Acidic residues" evidence="1">
    <location>
        <begin position="231"/>
        <end position="248"/>
    </location>
</feature>
<dbReference type="AlphaFoldDB" id="A0A914B0Y7"/>
<evidence type="ECO:0000256" key="2">
    <source>
        <dbReference type="SAM" id="Phobius"/>
    </source>
</evidence>
<evidence type="ECO:0000313" key="3">
    <source>
        <dbReference type="EnsemblMetazoa" id="XP_038070045.1"/>
    </source>
</evidence>